<keyword evidence="2" id="KW-1185">Reference proteome</keyword>
<organism evidence="1 2">
    <name type="scientific">Maribacter litoralis</name>
    <dbReference type="NCBI Taxonomy" id="2059726"/>
    <lineage>
        <taxon>Bacteria</taxon>
        <taxon>Pseudomonadati</taxon>
        <taxon>Bacteroidota</taxon>
        <taxon>Flavobacteriia</taxon>
        <taxon>Flavobacteriales</taxon>
        <taxon>Flavobacteriaceae</taxon>
        <taxon>Maribacter</taxon>
    </lineage>
</organism>
<name>A0A653XEZ7_9FLAO</name>
<dbReference type="Proteomes" id="UP000430202">
    <property type="component" value="Unassembled WGS sequence"/>
</dbReference>
<dbReference type="AlphaFoldDB" id="A0A653XEZ7"/>
<evidence type="ECO:0000313" key="2">
    <source>
        <dbReference type="Proteomes" id="UP000430202"/>
    </source>
</evidence>
<reference evidence="1 2" key="1">
    <citation type="submission" date="2019-10" db="EMBL/GenBank/DDBJ databases">
        <authorList>
            <person name="Karimi E."/>
        </authorList>
    </citation>
    <scope>NUCLEOTIDE SEQUENCE [LARGE SCALE GENOMIC DNA]</scope>
    <source>
        <strain evidence="1">Maribacter sp. 151</strain>
    </source>
</reference>
<gene>
    <name evidence="1" type="ORF">MARI151_60554</name>
</gene>
<protein>
    <submittedName>
        <fullName evidence="1">Uncharacterized protein</fullName>
    </submittedName>
</protein>
<sequence length="39" mass="4662">MLKRLEIVVVFTFANRDAKYAFIDLFRWYLIKSDGFCNG</sequence>
<accession>A0A653XEZ7</accession>
<proteinExistence type="predicted"/>
<dbReference type="EMBL" id="CABWLR010000006">
    <property type="protein sequence ID" value="VXC28636.1"/>
    <property type="molecule type" value="Genomic_DNA"/>
</dbReference>
<evidence type="ECO:0000313" key="1">
    <source>
        <dbReference type="EMBL" id="VXC28636.1"/>
    </source>
</evidence>